<evidence type="ECO:0000256" key="6">
    <source>
        <dbReference type="ARBA" id="ARBA00022801"/>
    </source>
</evidence>
<evidence type="ECO:0000313" key="10">
    <source>
        <dbReference type="EMBL" id="TIA93317.1"/>
    </source>
</evidence>
<comment type="subcellular location">
    <subcellularLocation>
        <location evidence="1">Membrane</location>
        <topology evidence="1">Single-pass membrane protein</topology>
    </subcellularLocation>
    <subcellularLocation>
        <location evidence="2">Mitochondrion</location>
    </subcellularLocation>
</comment>
<gene>
    <name evidence="10" type="ORF">E3P99_00187</name>
</gene>
<accession>A0A4T0FWG5</accession>
<dbReference type="AlphaFoldDB" id="A0A4T0FWG5"/>
<dbReference type="Gene3D" id="2.40.50.90">
    <property type="match status" value="1"/>
</dbReference>
<dbReference type="GO" id="GO:0004519">
    <property type="term" value="F:endonuclease activity"/>
    <property type="evidence" value="ECO:0007669"/>
    <property type="project" value="UniProtKB-KW"/>
</dbReference>
<dbReference type="EMBL" id="SPNW01000002">
    <property type="protein sequence ID" value="TIA93317.1"/>
    <property type="molecule type" value="Genomic_DNA"/>
</dbReference>
<feature type="transmembrane region" description="Helical" evidence="8">
    <location>
        <begin position="23"/>
        <end position="43"/>
    </location>
</feature>
<dbReference type="PROSITE" id="PS50830">
    <property type="entry name" value="TNASE_3"/>
    <property type="match status" value="1"/>
</dbReference>
<dbReference type="InterPro" id="IPR035437">
    <property type="entry name" value="SNase_OB-fold_sf"/>
</dbReference>
<keyword evidence="7" id="KW-0106">Calcium</keyword>
<evidence type="ECO:0000256" key="3">
    <source>
        <dbReference type="ARBA" id="ARBA00005435"/>
    </source>
</evidence>
<dbReference type="PANTHER" id="PTHR12302">
    <property type="entry name" value="EBNA2 BINDING PROTEIN P100"/>
    <property type="match status" value="1"/>
</dbReference>
<comment type="caution">
    <text evidence="10">The sequence shown here is derived from an EMBL/GenBank/DDBJ whole genome shotgun (WGS) entry which is preliminary data.</text>
</comment>
<evidence type="ECO:0000256" key="2">
    <source>
        <dbReference type="ARBA" id="ARBA00004173"/>
    </source>
</evidence>
<evidence type="ECO:0000256" key="7">
    <source>
        <dbReference type="ARBA" id="ARBA00022837"/>
    </source>
</evidence>
<sequence>MVSILGSKETKSGGSGGSREKEVINAVGFVGLGVASAFLGILAHKTLIRRIKNADMITPAMIDKQATLRGVVTRVGDADNFRMYHTPLLSLLRRSAILDKKLTAQDTIHVRLAGVDAPETAHFGKPAQPYANEALEWLKRTITGEKVAVKLLRKDRYGRVVGNAQLRAKWYRPWRKNVSMELTRAGYGSIYEQDGAEYDGMLDKLRKVENEARRKKRGMWKQKNVELPADYKRKHRS</sequence>
<comment type="similarity">
    <text evidence="3">Belongs to the LCL3 family.</text>
</comment>
<dbReference type="PANTHER" id="PTHR12302:SF3">
    <property type="entry name" value="SERINE_THREONINE-PROTEIN KINASE 31"/>
    <property type="match status" value="1"/>
</dbReference>
<dbReference type="OrthoDB" id="430293at2759"/>
<feature type="domain" description="TNase-like" evidence="9">
    <location>
        <begin position="66"/>
        <end position="222"/>
    </location>
</feature>
<evidence type="ECO:0000256" key="1">
    <source>
        <dbReference type="ARBA" id="ARBA00004167"/>
    </source>
</evidence>
<reference evidence="10 11" key="1">
    <citation type="submission" date="2019-03" db="EMBL/GenBank/DDBJ databases">
        <title>Sequencing 23 genomes of Wallemia ichthyophaga.</title>
        <authorList>
            <person name="Gostincar C."/>
        </authorList>
    </citation>
    <scope>NUCLEOTIDE SEQUENCE [LARGE SCALE GENOMIC DNA]</scope>
    <source>
        <strain evidence="10 11">EXF-5753</strain>
    </source>
</reference>
<evidence type="ECO:0000259" key="9">
    <source>
        <dbReference type="PROSITE" id="PS50830"/>
    </source>
</evidence>
<dbReference type="GO" id="GO:0005739">
    <property type="term" value="C:mitochondrion"/>
    <property type="evidence" value="ECO:0007669"/>
    <property type="project" value="UniProtKB-SubCell"/>
</dbReference>
<proteinExistence type="inferred from homology"/>
<keyword evidence="4" id="KW-0540">Nuclease</keyword>
<dbReference type="GO" id="GO:0016787">
    <property type="term" value="F:hydrolase activity"/>
    <property type="evidence" value="ECO:0007669"/>
    <property type="project" value="UniProtKB-KW"/>
</dbReference>
<evidence type="ECO:0000313" key="11">
    <source>
        <dbReference type="Proteomes" id="UP000310189"/>
    </source>
</evidence>
<dbReference type="InterPro" id="IPR016071">
    <property type="entry name" value="Staphylococal_nuclease_OB-fold"/>
</dbReference>
<keyword evidence="5" id="KW-0255">Endonuclease</keyword>
<keyword evidence="8" id="KW-0812">Transmembrane</keyword>
<evidence type="ECO:0000256" key="5">
    <source>
        <dbReference type="ARBA" id="ARBA00022759"/>
    </source>
</evidence>
<dbReference type="SUPFAM" id="SSF50199">
    <property type="entry name" value="Staphylococcal nuclease"/>
    <property type="match status" value="1"/>
</dbReference>
<dbReference type="SMART" id="SM00318">
    <property type="entry name" value="SNc"/>
    <property type="match status" value="1"/>
</dbReference>
<evidence type="ECO:0000256" key="8">
    <source>
        <dbReference type="SAM" id="Phobius"/>
    </source>
</evidence>
<keyword evidence="6" id="KW-0378">Hydrolase</keyword>
<organism evidence="10 11">
    <name type="scientific">Wallemia hederae</name>
    <dbReference type="NCBI Taxonomy" id="1540922"/>
    <lineage>
        <taxon>Eukaryota</taxon>
        <taxon>Fungi</taxon>
        <taxon>Dikarya</taxon>
        <taxon>Basidiomycota</taxon>
        <taxon>Wallemiomycotina</taxon>
        <taxon>Wallemiomycetes</taxon>
        <taxon>Wallemiales</taxon>
        <taxon>Wallemiaceae</taxon>
        <taxon>Wallemia</taxon>
    </lineage>
</organism>
<evidence type="ECO:0000256" key="4">
    <source>
        <dbReference type="ARBA" id="ARBA00022722"/>
    </source>
</evidence>
<dbReference type="Pfam" id="PF00565">
    <property type="entry name" value="SNase"/>
    <property type="match status" value="1"/>
</dbReference>
<name>A0A4T0FWG5_9BASI</name>
<protein>
    <recommendedName>
        <fullName evidence="9">TNase-like domain-containing protein</fullName>
    </recommendedName>
</protein>
<dbReference type="GO" id="GO:0016020">
    <property type="term" value="C:membrane"/>
    <property type="evidence" value="ECO:0007669"/>
    <property type="project" value="UniProtKB-SubCell"/>
</dbReference>
<keyword evidence="11" id="KW-1185">Reference proteome</keyword>
<dbReference type="Proteomes" id="UP000310189">
    <property type="component" value="Unassembled WGS sequence"/>
</dbReference>
<keyword evidence="8" id="KW-0472">Membrane</keyword>
<keyword evidence="8" id="KW-1133">Transmembrane helix</keyword>